<proteinExistence type="predicted"/>
<accession>A0A0F5JUK6</accession>
<protein>
    <submittedName>
        <fullName evidence="1">Uncharacterized protein</fullName>
    </submittedName>
</protein>
<dbReference type="RefSeq" id="WP_046154039.1">
    <property type="nucleotide sequence ID" value="NZ_CADFGU010000001.1"/>
</dbReference>
<gene>
    <name evidence="1" type="ORF">WM40_22505</name>
</gene>
<comment type="caution">
    <text evidence="1">The sequence shown here is derived from an EMBL/GenBank/DDBJ whole genome shotgun (WGS) entry which is preliminary data.</text>
</comment>
<name>A0A0F5JUK6_9BURK</name>
<keyword evidence="2" id="KW-1185">Reference proteome</keyword>
<dbReference type="AlphaFoldDB" id="A0A0F5JUK6"/>
<reference evidence="1 2" key="1">
    <citation type="submission" date="2015-03" db="EMBL/GenBank/DDBJ databases">
        <title>Draft Genome Sequence of Burkholderia andropogonis type strain ICMP2807, isolated from Sorghum bicolor.</title>
        <authorList>
            <person name="Lopes-Santos L."/>
            <person name="Castro D.B."/>
            <person name="Ottoboni L.M."/>
            <person name="Park D."/>
            <person name="Weirc B.S."/>
            <person name="Destefano S.A."/>
        </authorList>
    </citation>
    <scope>NUCLEOTIDE SEQUENCE [LARGE SCALE GENOMIC DNA]</scope>
    <source>
        <strain evidence="1 2">ICMP2807</strain>
    </source>
</reference>
<dbReference type="PATRIC" id="fig|28092.6.peg.5295"/>
<evidence type="ECO:0000313" key="1">
    <source>
        <dbReference type="EMBL" id="KKB61518.1"/>
    </source>
</evidence>
<evidence type="ECO:0000313" key="2">
    <source>
        <dbReference type="Proteomes" id="UP000033618"/>
    </source>
</evidence>
<sequence>MSKYPEDKPFGEWSPEQQREFKIDVLVDGKRWETAWPGVGWIPAMVGHRFNVTLEHYYRLAPEPEISDSIDWSHLGEQCTRLYRMEGWECAGIYDKYGRLIFSAAIFASYKRGNMESCTIYRPGFEPEGEK</sequence>
<organism evidence="1 2">
    <name type="scientific">Robbsia andropogonis</name>
    <dbReference type="NCBI Taxonomy" id="28092"/>
    <lineage>
        <taxon>Bacteria</taxon>
        <taxon>Pseudomonadati</taxon>
        <taxon>Pseudomonadota</taxon>
        <taxon>Betaproteobacteria</taxon>
        <taxon>Burkholderiales</taxon>
        <taxon>Burkholderiaceae</taxon>
        <taxon>Robbsia</taxon>
    </lineage>
</organism>
<dbReference type="EMBL" id="LAQU01000039">
    <property type="protein sequence ID" value="KKB61518.1"/>
    <property type="molecule type" value="Genomic_DNA"/>
</dbReference>
<dbReference type="Proteomes" id="UP000033618">
    <property type="component" value="Unassembled WGS sequence"/>
</dbReference>